<evidence type="ECO:0000256" key="3">
    <source>
        <dbReference type="ARBA" id="ARBA00022737"/>
    </source>
</evidence>
<feature type="domain" description="FF" evidence="9">
    <location>
        <begin position="268"/>
        <end position="323"/>
    </location>
</feature>
<feature type="coiled-coil region" evidence="6">
    <location>
        <begin position="387"/>
        <end position="433"/>
    </location>
</feature>
<feature type="compositionally biased region" description="Basic and acidic residues" evidence="7">
    <location>
        <begin position="660"/>
        <end position="669"/>
    </location>
</feature>
<evidence type="ECO:0000256" key="5">
    <source>
        <dbReference type="ARBA" id="ARBA00023242"/>
    </source>
</evidence>
<dbReference type="SUPFAM" id="SSF81698">
    <property type="entry name" value="FF domain"/>
    <property type="match status" value="5"/>
</dbReference>
<dbReference type="Gene3D" id="2.20.70.10">
    <property type="match status" value="2"/>
</dbReference>
<comment type="subcellular location">
    <subcellularLocation>
        <location evidence="1">Nucleus</location>
    </subcellularLocation>
</comment>
<comment type="caution">
    <text evidence="10">The sequence shown here is derived from an EMBL/GenBank/DDBJ whole genome shotgun (WGS) entry which is preliminary data.</text>
</comment>
<feature type="compositionally biased region" description="Basic and acidic residues" evidence="7">
    <location>
        <begin position="615"/>
        <end position="631"/>
    </location>
</feature>
<evidence type="ECO:0000313" key="10">
    <source>
        <dbReference type="EMBL" id="CAG8453577.1"/>
    </source>
</evidence>
<evidence type="ECO:0000313" key="11">
    <source>
        <dbReference type="Proteomes" id="UP000789342"/>
    </source>
</evidence>
<protein>
    <submittedName>
        <fullName evidence="10">7909_t:CDS:1</fullName>
    </submittedName>
</protein>
<dbReference type="PROSITE" id="PS51676">
    <property type="entry name" value="FF"/>
    <property type="match status" value="4"/>
</dbReference>
<feature type="domain" description="WW" evidence="8">
    <location>
        <begin position="58"/>
        <end position="85"/>
    </location>
</feature>
<dbReference type="GO" id="GO:0005685">
    <property type="term" value="C:U1 snRNP"/>
    <property type="evidence" value="ECO:0007669"/>
    <property type="project" value="TreeGrafter"/>
</dbReference>
<dbReference type="PROSITE" id="PS50020">
    <property type="entry name" value="WW_DOMAIN_2"/>
    <property type="match status" value="2"/>
</dbReference>
<evidence type="ECO:0000256" key="7">
    <source>
        <dbReference type="SAM" id="MobiDB-lite"/>
    </source>
</evidence>
<dbReference type="InterPro" id="IPR001202">
    <property type="entry name" value="WW_dom"/>
</dbReference>
<evidence type="ECO:0000259" key="9">
    <source>
        <dbReference type="PROSITE" id="PS51676"/>
    </source>
</evidence>
<dbReference type="Pfam" id="PF01846">
    <property type="entry name" value="FF"/>
    <property type="match status" value="4"/>
</dbReference>
<accession>A0A9N8VML7</accession>
<dbReference type="FunFam" id="1.10.10.440:FF:000013">
    <property type="entry name" value="pre-mRNA-processing protein 40A isoform X1"/>
    <property type="match status" value="1"/>
</dbReference>
<sequence>MSWNPPGAPPYGQTRPTFPTPPQQRPGYQAPSTLTPRSMQIFPPGQTPPLPSTTTRVWTEHTSPDGRTYYHNVVTKESIWDKPDELKTPEEKALGSCPWKEFTSEGGRKYYYNSVTQVSKWEMPAEYKEFLEKLEKDQKNKESTSQTAVSPSQQDFERARQLSIPAVSPVNVTPISTPVRPHVPILHTQQPEQPKIEFETKEEAVAAFRQLLKDSGVKPDWSWEQTMRAIISNPMYRAIKTLTERKQAFHDYVDEMRKKEEEEKKAKIIKVRQDFISLLESHPEVNSSTRYRKVCEVLGEEPAFLAVEDERLREEIFSEYIYDLRKQEKEIQRAVRKENMEKFSHLLKSLLSITESTRWTDAQSVYTNAPEYQQDKKLQEMDMLDFLAVYEEHIRSLERETAEKKKKEMETQTRQQRRNRDAYRALMEELRQKNIITAKSKWKEIYPVIHDDERYLNMLGQPGSSPLELFWDVVEELDEILYQQRKVVSEVLKAKDLTLNPGVTFEQFQYTLGSDERIISVNEFNLKVIFEQLQRKQERRQRRKLDAFRSVFKNFETMITPEATWEQVRPVVEKTEEFHAIESEEQRIEVFNKFMDRVKEKLLRKGGEESEEEEGTIKDDDLEDDKHASSDRKRKHKSHRSYHHRRSHHYSDYSADSADYSDKDRDGGDRRKRRKPKTKYESRYVESRYQDHDRFTEPKRDHVPRSSRSPKPQDYKSYSPKSEEHYKNNSPQPNESFKNLKIQSPKQDEPQLMEVSKHADSSAEEGDCEQILEFNEECGFGKFGFAKIEGEN</sequence>
<dbReference type="SMART" id="SM00456">
    <property type="entry name" value="WW"/>
    <property type="match status" value="2"/>
</dbReference>
<keyword evidence="11" id="KW-1185">Reference proteome</keyword>
<feature type="compositionally biased region" description="Polar residues" evidence="7">
    <location>
        <begin position="728"/>
        <end position="745"/>
    </location>
</feature>
<keyword evidence="2" id="KW-0507">mRNA processing</keyword>
<reference evidence="10" key="1">
    <citation type="submission" date="2021-06" db="EMBL/GenBank/DDBJ databases">
        <authorList>
            <person name="Kallberg Y."/>
            <person name="Tangrot J."/>
            <person name="Rosling A."/>
        </authorList>
    </citation>
    <scope>NUCLEOTIDE SEQUENCE</scope>
    <source>
        <strain evidence="10">CL551</strain>
    </source>
</reference>
<dbReference type="Pfam" id="PF00397">
    <property type="entry name" value="WW"/>
    <property type="match status" value="2"/>
</dbReference>
<feature type="domain" description="FF" evidence="9">
    <location>
        <begin position="541"/>
        <end position="597"/>
    </location>
</feature>
<evidence type="ECO:0000256" key="4">
    <source>
        <dbReference type="ARBA" id="ARBA00023187"/>
    </source>
</evidence>
<feature type="region of interest" description="Disordered" evidence="7">
    <location>
        <begin position="1"/>
        <end position="66"/>
    </location>
</feature>
<keyword evidence="4" id="KW-0508">mRNA splicing</keyword>
<dbReference type="GO" id="GO:0071004">
    <property type="term" value="C:U2-type prespliceosome"/>
    <property type="evidence" value="ECO:0007669"/>
    <property type="project" value="TreeGrafter"/>
</dbReference>
<dbReference type="InterPro" id="IPR039726">
    <property type="entry name" value="Prp40-like"/>
</dbReference>
<keyword evidence="5" id="KW-0539">Nucleus</keyword>
<dbReference type="SUPFAM" id="SSF51045">
    <property type="entry name" value="WW domain"/>
    <property type="match status" value="2"/>
</dbReference>
<evidence type="ECO:0000256" key="2">
    <source>
        <dbReference type="ARBA" id="ARBA00022664"/>
    </source>
</evidence>
<dbReference type="Gene3D" id="1.10.10.440">
    <property type="entry name" value="FF domain"/>
    <property type="match status" value="5"/>
</dbReference>
<dbReference type="OrthoDB" id="187617at2759"/>
<dbReference type="Proteomes" id="UP000789342">
    <property type="component" value="Unassembled WGS sequence"/>
</dbReference>
<feature type="region of interest" description="Disordered" evidence="7">
    <location>
        <begin position="603"/>
        <end position="767"/>
    </location>
</feature>
<feature type="domain" description="FF" evidence="9">
    <location>
        <begin position="201"/>
        <end position="255"/>
    </location>
</feature>
<dbReference type="CDD" id="cd00201">
    <property type="entry name" value="WW"/>
    <property type="match status" value="2"/>
</dbReference>
<evidence type="ECO:0000256" key="1">
    <source>
        <dbReference type="ARBA" id="ARBA00004123"/>
    </source>
</evidence>
<feature type="compositionally biased region" description="Basic and acidic residues" evidence="7">
    <location>
        <begin position="678"/>
        <end position="704"/>
    </location>
</feature>
<gene>
    <name evidence="10" type="ORF">AMORRO_LOCUS1024</name>
</gene>
<dbReference type="InterPro" id="IPR036517">
    <property type="entry name" value="FF_domain_sf"/>
</dbReference>
<keyword evidence="3" id="KW-0677">Repeat</keyword>
<name>A0A9N8VML7_9GLOM</name>
<evidence type="ECO:0000256" key="6">
    <source>
        <dbReference type="SAM" id="Coils"/>
    </source>
</evidence>
<feature type="compositionally biased region" description="Basic residues" evidence="7">
    <location>
        <begin position="632"/>
        <end position="648"/>
    </location>
</feature>
<dbReference type="InterPro" id="IPR002713">
    <property type="entry name" value="FF_domain"/>
</dbReference>
<dbReference type="EMBL" id="CAJVPV010000370">
    <property type="protein sequence ID" value="CAG8453577.1"/>
    <property type="molecule type" value="Genomic_DNA"/>
</dbReference>
<dbReference type="SMART" id="SM00441">
    <property type="entry name" value="FF"/>
    <property type="match status" value="5"/>
</dbReference>
<feature type="domain" description="WW" evidence="8">
    <location>
        <begin position="98"/>
        <end position="126"/>
    </location>
</feature>
<dbReference type="GO" id="GO:0045292">
    <property type="term" value="P:mRNA cis splicing, via spliceosome"/>
    <property type="evidence" value="ECO:0007669"/>
    <property type="project" value="InterPro"/>
</dbReference>
<keyword evidence="6" id="KW-0175">Coiled coil</keyword>
<dbReference type="PANTHER" id="PTHR11864">
    <property type="entry name" value="PRE-MRNA-PROCESSING PROTEIN PRP40"/>
    <property type="match status" value="1"/>
</dbReference>
<dbReference type="AlphaFoldDB" id="A0A9N8VML7"/>
<feature type="compositionally biased region" description="Polar residues" evidence="7">
    <location>
        <begin position="143"/>
        <end position="154"/>
    </location>
</feature>
<evidence type="ECO:0000259" key="8">
    <source>
        <dbReference type="PROSITE" id="PS50020"/>
    </source>
</evidence>
<dbReference type="GO" id="GO:0003723">
    <property type="term" value="F:RNA binding"/>
    <property type="evidence" value="ECO:0007669"/>
    <property type="project" value="TreeGrafter"/>
</dbReference>
<organism evidence="10 11">
    <name type="scientific">Acaulospora morrowiae</name>
    <dbReference type="NCBI Taxonomy" id="94023"/>
    <lineage>
        <taxon>Eukaryota</taxon>
        <taxon>Fungi</taxon>
        <taxon>Fungi incertae sedis</taxon>
        <taxon>Mucoromycota</taxon>
        <taxon>Glomeromycotina</taxon>
        <taxon>Glomeromycetes</taxon>
        <taxon>Diversisporales</taxon>
        <taxon>Acaulosporaceae</taxon>
        <taxon>Acaulospora</taxon>
    </lineage>
</organism>
<feature type="region of interest" description="Disordered" evidence="7">
    <location>
        <begin position="137"/>
        <end position="158"/>
    </location>
</feature>
<dbReference type="InterPro" id="IPR036020">
    <property type="entry name" value="WW_dom_sf"/>
</dbReference>
<dbReference type="Pfam" id="PF25432">
    <property type="entry name" value="FF_PRPF40A"/>
    <property type="match status" value="1"/>
</dbReference>
<feature type="domain" description="FF" evidence="9">
    <location>
        <begin position="416"/>
        <end position="476"/>
    </location>
</feature>
<proteinExistence type="predicted"/>
<dbReference type="PANTHER" id="PTHR11864:SF0">
    <property type="entry name" value="PRP40 PRE-MRNA PROCESSING FACTOR 40 HOMOLOG A (YEAST)"/>
    <property type="match status" value="1"/>
</dbReference>